<dbReference type="AlphaFoldDB" id="A0A0W0FKD6"/>
<dbReference type="Proteomes" id="UP000054988">
    <property type="component" value="Unassembled WGS sequence"/>
</dbReference>
<name>A0A0W0FKD6_MONRR</name>
<gene>
    <name evidence="2" type="ORF">WG66_10699</name>
</gene>
<organism evidence="2 3">
    <name type="scientific">Moniliophthora roreri</name>
    <name type="common">Frosty pod rot fungus</name>
    <name type="synonym">Monilia roreri</name>
    <dbReference type="NCBI Taxonomy" id="221103"/>
    <lineage>
        <taxon>Eukaryota</taxon>
        <taxon>Fungi</taxon>
        <taxon>Dikarya</taxon>
        <taxon>Basidiomycota</taxon>
        <taxon>Agaricomycotina</taxon>
        <taxon>Agaricomycetes</taxon>
        <taxon>Agaricomycetidae</taxon>
        <taxon>Agaricales</taxon>
        <taxon>Marasmiineae</taxon>
        <taxon>Marasmiaceae</taxon>
        <taxon>Moniliophthora</taxon>
    </lineage>
</organism>
<reference evidence="2 3" key="1">
    <citation type="submission" date="2015-12" db="EMBL/GenBank/DDBJ databases">
        <title>Draft genome sequence of Moniliophthora roreri, the causal agent of frosty pod rot of cacao.</title>
        <authorList>
            <person name="Aime M.C."/>
            <person name="Diaz-Valderrama J.R."/>
            <person name="Kijpornyongpan T."/>
            <person name="Phillips-Mora W."/>
        </authorList>
    </citation>
    <scope>NUCLEOTIDE SEQUENCE [LARGE SCALE GENOMIC DNA]</scope>
    <source>
        <strain evidence="2 3">MCA 2952</strain>
    </source>
</reference>
<evidence type="ECO:0000313" key="3">
    <source>
        <dbReference type="Proteomes" id="UP000054988"/>
    </source>
</evidence>
<proteinExistence type="predicted"/>
<dbReference type="GO" id="GO:0003964">
    <property type="term" value="F:RNA-directed DNA polymerase activity"/>
    <property type="evidence" value="ECO:0007669"/>
    <property type="project" value="UniProtKB-KW"/>
</dbReference>
<accession>A0A0W0FKD6</accession>
<comment type="caution">
    <text evidence="2">The sequence shown here is derived from an EMBL/GenBank/DDBJ whole genome shotgun (WGS) entry which is preliminary data.</text>
</comment>
<evidence type="ECO:0000256" key="1">
    <source>
        <dbReference type="SAM" id="MobiDB-lite"/>
    </source>
</evidence>
<sequence length="41" mass="4565">MPGAEDSPNILHVSTANSSPSERHTTVPDHWFGCKGIMRWD</sequence>
<keyword evidence="2" id="KW-0548">Nucleotidyltransferase</keyword>
<protein>
    <submittedName>
        <fullName evidence="2">Putative reverse transcriptase/ribonuclease H</fullName>
    </submittedName>
</protein>
<keyword evidence="2" id="KW-0808">Transferase</keyword>
<feature type="region of interest" description="Disordered" evidence="1">
    <location>
        <begin position="1"/>
        <end position="27"/>
    </location>
</feature>
<evidence type="ECO:0000313" key="2">
    <source>
        <dbReference type="EMBL" id="KTB36720.1"/>
    </source>
</evidence>
<keyword evidence="2" id="KW-0695">RNA-directed DNA polymerase</keyword>
<dbReference type="EMBL" id="LATX01001885">
    <property type="protein sequence ID" value="KTB36720.1"/>
    <property type="molecule type" value="Genomic_DNA"/>
</dbReference>